<dbReference type="EMBL" id="JAUSUR010000011">
    <property type="protein sequence ID" value="MDQ0363290.1"/>
    <property type="molecule type" value="Genomic_DNA"/>
</dbReference>
<evidence type="ECO:0000259" key="1">
    <source>
        <dbReference type="PROSITE" id="PS50956"/>
    </source>
</evidence>
<dbReference type="InterPro" id="IPR007421">
    <property type="entry name" value="Schlafen_AlbA_2_dom"/>
</dbReference>
<dbReference type="Gene3D" id="1.10.10.10">
    <property type="entry name" value="Winged helix-like DNA-binding domain superfamily/Winged helix DNA-binding domain"/>
    <property type="match status" value="1"/>
</dbReference>
<keyword evidence="2" id="KW-0547">Nucleotide-binding</keyword>
<dbReference type="SUPFAM" id="SSF46785">
    <property type="entry name" value="Winged helix' DNA-binding domain"/>
    <property type="match status" value="1"/>
</dbReference>
<dbReference type="InterPro" id="IPR000485">
    <property type="entry name" value="AsnC-type_HTH_dom"/>
</dbReference>
<dbReference type="PANTHER" id="PTHR30595">
    <property type="entry name" value="GLPR-RELATED TRANSCRIPTIONAL REPRESSOR"/>
    <property type="match status" value="1"/>
</dbReference>
<dbReference type="Proteomes" id="UP001230220">
    <property type="component" value="Unassembled WGS sequence"/>
</dbReference>
<dbReference type="PANTHER" id="PTHR30595:SF6">
    <property type="entry name" value="SCHLAFEN ALBA-2 DOMAIN-CONTAINING PROTEIN"/>
    <property type="match status" value="1"/>
</dbReference>
<sequence length="446" mass="51177">MKEKHNVEFKEKWRDDFLKTIAAFANTDGGVLYIGKTDNGKVIGVINSKKLLEDIPNKIKNKLSIVSDVREIEISGKSIIEVEVNKSNTAVSYNGIYYYRSGSTTQKIEGGNNLLQFLIEKTGKTWDLEVIDILTVADFERDSFKIFKRLAIENKRMDEEDFDGNDVHILEKLDLIRNGKLTKAAIMLFYENPDIIAPESYIKIGKFNDEHEIEYMDEIHGSLIQQADKVIDLLYLKYLKVNITYKGDVRVETFPFERSAVREAVFNAIIHKNYASQNPIQIKVYDEKLLISNDCRLPLGWTDKNIINDHQSRRNNPAIANAFYRAGLVESWGRGIEKIFDKCRKEGVPKPKFIVHPEDIMVIFKANKKNRKLDKSASSISLLDEIDISIINAIKIDPSLSYRLLSEKVGISAPAIQKRMRKMLEKEILKRIGTNQKGEWTINVDI</sequence>
<keyword evidence="2" id="KW-0067">ATP-binding</keyword>
<dbReference type="InterPro" id="IPR038475">
    <property type="entry name" value="RecG_C_sf"/>
</dbReference>
<keyword evidence="2" id="KW-0378">Hydrolase</keyword>
<name>A0ABU0E9V9_9FIRM</name>
<dbReference type="EC" id="3.6.4.12" evidence="2"/>
<dbReference type="Gene3D" id="3.30.950.30">
    <property type="entry name" value="Schlafen, AAA domain"/>
    <property type="match status" value="1"/>
</dbReference>
<dbReference type="PRINTS" id="PR00033">
    <property type="entry name" value="HTHASNC"/>
</dbReference>
<dbReference type="PROSITE" id="PS50956">
    <property type="entry name" value="HTH_ASNC_2"/>
    <property type="match status" value="1"/>
</dbReference>
<dbReference type="Gene3D" id="3.30.565.60">
    <property type="match status" value="1"/>
</dbReference>
<dbReference type="InterPro" id="IPR036390">
    <property type="entry name" value="WH_DNA-bd_sf"/>
</dbReference>
<evidence type="ECO:0000313" key="2">
    <source>
        <dbReference type="EMBL" id="MDQ0363290.1"/>
    </source>
</evidence>
<keyword evidence="2" id="KW-0347">Helicase</keyword>
<organism evidence="2 3">
    <name type="scientific">Breznakia pachnodae</name>
    <dbReference type="NCBI Taxonomy" id="265178"/>
    <lineage>
        <taxon>Bacteria</taxon>
        <taxon>Bacillati</taxon>
        <taxon>Bacillota</taxon>
        <taxon>Erysipelotrichia</taxon>
        <taxon>Erysipelotrichales</taxon>
        <taxon>Erysipelotrichaceae</taxon>
        <taxon>Breznakia</taxon>
    </lineage>
</organism>
<reference evidence="2 3" key="1">
    <citation type="submission" date="2023-07" db="EMBL/GenBank/DDBJ databases">
        <title>Genomic Encyclopedia of Type Strains, Phase IV (KMG-IV): sequencing the most valuable type-strain genomes for metagenomic binning, comparative biology and taxonomic classification.</title>
        <authorList>
            <person name="Goeker M."/>
        </authorList>
    </citation>
    <scope>NUCLEOTIDE SEQUENCE [LARGE SCALE GENOMIC DNA]</scope>
    <source>
        <strain evidence="2 3">DSM 16784</strain>
    </source>
</reference>
<dbReference type="GO" id="GO:0016787">
    <property type="term" value="F:hydrolase activity"/>
    <property type="evidence" value="ECO:0007669"/>
    <property type="project" value="UniProtKB-KW"/>
</dbReference>
<dbReference type="InterPro" id="IPR038461">
    <property type="entry name" value="Schlafen_AlbA_2_dom_sf"/>
</dbReference>
<dbReference type="Pfam" id="PF13749">
    <property type="entry name" value="HATPase_c_4"/>
    <property type="match status" value="1"/>
</dbReference>
<dbReference type="Pfam" id="PF13404">
    <property type="entry name" value="HTH_AsnC-type"/>
    <property type="match status" value="1"/>
</dbReference>
<dbReference type="Pfam" id="PF04326">
    <property type="entry name" value="SLFN_AlbA_2"/>
    <property type="match status" value="1"/>
</dbReference>
<protein>
    <submittedName>
        <fullName evidence="2">ATP-dependent DNA helicase RecG</fullName>
        <ecNumber evidence="2">3.6.4.12</ecNumber>
    </submittedName>
</protein>
<accession>A0ABU0E9V9</accession>
<dbReference type="RefSeq" id="WP_307412201.1">
    <property type="nucleotide sequence ID" value="NZ_JAUSUR010000011.1"/>
</dbReference>
<keyword evidence="3" id="KW-1185">Reference proteome</keyword>
<feature type="domain" description="HTH asnC-type" evidence="1">
    <location>
        <begin position="383"/>
        <end position="446"/>
    </location>
</feature>
<dbReference type="InterPro" id="IPR036388">
    <property type="entry name" value="WH-like_DNA-bd_sf"/>
</dbReference>
<evidence type="ECO:0000313" key="3">
    <source>
        <dbReference type="Proteomes" id="UP001230220"/>
    </source>
</evidence>
<proteinExistence type="predicted"/>
<comment type="caution">
    <text evidence="2">The sequence shown here is derived from an EMBL/GenBank/DDBJ whole genome shotgun (WGS) entry which is preliminary data.</text>
</comment>
<dbReference type="GO" id="GO:0003678">
    <property type="term" value="F:DNA helicase activity"/>
    <property type="evidence" value="ECO:0007669"/>
    <property type="project" value="UniProtKB-EC"/>
</dbReference>
<gene>
    <name evidence="2" type="ORF">J2S15_004055</name>
</gene>